<feature type="chain" id="PRO_5045197840" evidence="1">
    <location>
        <begin position="22"/>
        <end position="421"/>
    </location>
</feature>
<sequence length="421" mass="44027">MIRTTLALLAASSIGALGTSAQDIAVQNAKLWTGDRMIENATVVIEDGEVTAVGTGAAIPVGMETIDVEGAWVTPGIFAPYSRAGIVEVGSEVSTNDTAAGASVYTAALDMSDGFNPLETNVAVTRIQGVTRIAVAPGFGASLFGGQGFIANTSGAANSVDKQKAFMFINLGEAGSGLSGGSRPAAWAKLRAALVDARTYPARYFAHNEGDALSRVDALAFGPASRGSQLILIRVSRASDIRKVIELKAESSSLNIALVGAEEGWMVADELAKAGIPVIIDPFANLPSRFESLGATQYNAARLIDAGVPTAFSYFTDDSHQTRLILQVAGNAVANGVDHEDALRAITTVPAQIYGMAGYGSLQSGSVGDVVIWDGDPLEVTSAPTKIFIDGVEQSLESRQTRLRDRYLSLDESEKPLAYKH</sequence>
<evidence type="ECO:0000256" key="1">
    <source>
        <dbReference type="SAM" id="SignalP"/>
    </source>
</evidence>
<name>A0ABQ1J5J1_9PROT</name>
<dbReference type="Pfam" id="PF07969">
    <property type="entry name" value="Amidohydro_3"/>
    <property type="match status" value="1"/>
</dbReference>
<reference evidence="4" key="1">
    <citation type="journal article" date="2019" name="Int. J. Syst. Evol. Microbiol.">
        <title>The Global Catalogue of Microorganisms (GCM) 10K type strain sequencing project: providing services to taxonomists for standard genome sequencing and annotation.</title>
        <authorList>
            <consortium name="The Broad Institute Genomics Platform"/>
            <consortium name="The Broad Institute Genome Sequencing Center for Infectious Disease"/>
            <person name="Wu L."/>
            <person name="Ma J."/>
        </authorList>
    </citation>
    <scope>NUCLEOTIDE SEQUENCE [LARGE SCALE GENOMIC DNA]</scope>
    <source>
        <strain evidence="4">CGMCC 1.15928</strain>
    </source>
</reference>
<feature type="domain" description="Amidohydrolase 3" evidence="2">
    <location>
        <begin position="175"/>
        <end position="383"/>
    </location>
</feature>
<proteinExistence type="predicted"/>
<dbReference type="InterPro" id="IPR013108">
    <property type="entry name" value="Amidohydro_3"/>
</dbReference>
<comment type="caution">
    <text evidence="3">The sequence shown here is derived from an EMBL/GenBank/DDBJ whole genome shotgun (WGS) entry which is preliminary data.</text>
</comment>
<protein>
    <submittedName>
        <fullName evidence="3">Amidohydrolase</fullName>
    </submittedName>
</protein>
<dbReference type="EMBL" id="BMKF01000001">
    <property type="protein sequence ID" value="GGB58340.1"/>
    <property type="molecule type" value="Genomic_DNA"/>
</dbReference>
<dbReference type="InterPro" id="IPR011059">
    <property type="entry name" value="Metal-dep_hydrolase_composite"/>
</dbReference>
<dbReference type="RefSeq" id="WP_084393885.1">
    <property type="nucleotide sequence ID" value="NZ_BMKF01000001.1"/>
</dbReference>
<organism evidence="3 4">
    <name type="scientific">Henriciella pelagia</name>
    <dbReference type="NCBI Taxonomy" id="1977912"/>
    <lineage>
        <taxon>Bacteria</taxon>
        <taxon>Pseudomonadati</taxon>
        <taxon>Pseudomonadota</taxon>
        <taxon>Alphaproteobacteria</taxon>
        <taxon>Hyphomonadales</taxon>
        <taxon>Hyphomonadaceae</taxon>
        <taxon>Henriciella</taxon>
    </lineage>
</organism>
<evidence type="ECO:0000259" key="2">
    <source>
        <dbReference type="Pfam" id="PF07969"/>
    </source>
</evidence>
<accession>A0ABQ1J5J1</accession>
<evidence type="ECO:0000313" key="3">
    <source>
        <dbReference type="EMBL" id="GGB58340.1"/>
    </source>
</evidence>
<dbReference type="PANTHER" id="PTHR43135:SF3">
    <property type="entry name" value="ALPHA-D-RIBOSE 1-METHYLPHOSPHONATE 5-TRIPHOSPHATE DIPHOSPHATASE"/>
    <property type="match status" value="1"/>
</dbReference>
<dbReference type="InterPro" id="IPR032466">
    <property type="entry name" value="Metal_Hydrolase"/>
</dbReference>
<dbReference type="SUPFAM" id="SSF51556">
    <property type="entry name" value="Metallo-dependent hydrolases"/>
    <property type="match status" value="1"/>
</dbReference>
<dbReference type="InterPro" id="IPR051781">
    <property type="entry name" value="Metallo-dep_Hydrolase"/>
</dbReference>
<dbReference type="Gene3D" id="2.30.40.10">
    <property type="entry name" value="Urease, subunit C, domain 1"/>
    <property type="match status" value="1"/>
</dbReference>
<keyword evidence="1" id="KW-0732">Signal</keyword>
<dbReference type="PANTHER" id="PTHR43135">
    <property type="entry name" value="ALPHA-D-RIBOSE 1-METHYLPHOSPHONATE 5-TRIPHOSPHATE DIPHOSPHATASE"/>
    <property type="match status" value="1"/>
</dbReference>
<evidence type="ECO:0000313" key="4">
    <source>
        <dbReference type="Proteomes" id="UP000628854"/>
    </source>
</evidence>
<keyword evidence="4" id="KW-1185">Reference proteome</keyword>
<dbReference type="SUPFAM" id="SSF51338">
    <property type="entry name" value="Composite domain of metallo-dependent hydrolases"/>
    <property type="match status" value="1"/>
</dbReference>
<gene>
    <name evidence="3" type="ORF">GCM10011503_03430</name>
</gene>
<feature type="signal peptide" evidence="1">
    <location>
        <begin position="1"/>
        <end position="21"/>
    </location>
</feature>
<dbReference type="Proteomes" id="UP000628854">
    <property type="component" value="Unassembled WGS sequence"/>
</dbReference>
<dbReference type="Gene3D" id="3.20.20.140">
    <property type="entry name" value="Metal-dependent hydrolases"/>
    <property type="match status" value="1"/>
</dbReference>